<accession>A0A3P7CVA6</accession>
<name>A0A3P7CVA6_SCHSO</name>
<proteinExistence type="predicted"/>
<dbReference type="Proteomes" id="UP000275846">
    <property type="component" value="Unassembled WGS sequence"/>
</dbReference>
<dbReference type="EMBL" id="UYSU01036928">
    <property type="protein sequence ID" value="VDL98355.1"/>
    <property type="molecule type" value="Genomic_DNA"/>
</dbReference>
<reference evidence="1 2" key="1">
    <citation type="submission" date="2018-11" db="EMBL/GenBank/DDBJ databases">
        <authorList>
            <consortium name="Pathogen Informatics"/>
        </authorList>
    </citation>
    <scope>NUCLEOTIDE SEQUENCE [LARGE SCALE GENOMIC DNA]</scope>
    <source>
        <strain evidence="1 2">NST_G2</strain>
    </source>
</reference>
<evidence type="ECO:0000313" key="1">
    <source>
        <dbReference type="EMBL" id="VDL98355.1"/>
    </source>
</evidence>
<protein>
    <submittedName>
        <fullName evidence="1">Uncharacterized protein</fullName>
    </submittedName>
</protein>
<evidence type="ECO:0000313" key="2">
    <source>
        <dbReference type="Proteomes" id="UP000275846"/>
    </source>
</evidence>
<gene>
    <name evidence="1" type="ORF">SSLN_LOCUS11970</name>
</gene>
<keyword evidence="2" id="KW-1185">Reference proteome</keyword>
<organism evidence="1 2">
    <name type="scientific">Schistocephalus solidus</name>
    <name type="common">Tapeworm</name>
    <dbReference type="NCBI Taxonomy" id="70667"/>
    <lineage>
        <taxon>Eukaryota</taxon>
        <taxon>Metazoa</taxon>
        <taxon>Spiralia</taxon>
        <taxon>Lophotrochozoa</taxon>
        <taxon>Platyhelminthes</taxon>
        <taxon>Cestoda</taxon>
        <taxon>Eucestoda</taxon>
        <taxon>Diphyllobothriidea</taxon>
        <taxon>Diphyllobothriidae</taxon>
        <taxon>Schistocephalus</taxon>
    </lineage>
</organism>
<dbReference type="AlphaFoldDB" id="A0A3P7CVA6"/>
<sequence>MRDAFWEALLKEPRDRTVEDIETLVENVQKLPCFVCSTAQPSASQHGLDLLLGKANQLTTLGIDLLVQCQEAG</sequence>